<reference evidence="1 2" key="1">
    <citation type="journal article" date="2015" name="Genome Biol. Evol.">
        <title>Phylogenomic analyses indicate that early fungi evolved digesting cell walls of algal ancestors of land plants.</title>
        <authorList>
            <person name="Chang Y."/>
            <person name="Wang S."/>
            <person name="Sekimoto S."/>
            <person name="Aerts A.L."/>
            <person name="Choi C."/>
            <person name="Clum A."/>
            <person name="LaButti K.M."/>
            <person name="Lindquist E.A."/>
            <person name="Yee Ngan C."/>
            <person name="Ohm R.A."/>
            <person name="Salamov A.A."/>
            <person name="Grigoriev I.V."/>
            <person name="Spatafora J.W."/>
            <person name="Berbee M.L."/>
        </authorList>
    </citation>
    <scope>NUCLEOTIDE SEQUENCE [LARGE SCALE GENOMIC DNA]</scope>
    <source>
        <strain evidence="1 2">NRRL 1564</strain>
    </source>
</reference>
<dbReference type="EMBL" id="KZ303490">
    <property type="protein sequence ID" value="PIA18367.1"/>
    <property type="molecule type" value="Genomic_DNA"/>
</dbReference>
<evidence type="ECO:0000313" key="2">
    <source>
        <dbReference type="Proteomes" id="UP000242474"/>
    </source>
</evidence>
<gene>
    <name evidence="1" type="ORF">COEREDRAFT_6604</name>
</gene>
<dbReference type="Proteomes" id="UP000242474">
    <property type="component" value="Unassembled WGS sequence"/>
</dbReference>
<protein>
    <submittedName>
        <fullName evidence="1">Uncharacterized protein</fullName>
    </submittedName>
</protein>
<accession>A0A2G5BHZ9</accession>
<dbReference type="AlphaFoldDB" id="A0A2G5BHZ9"/>
<keyword evidence="2" id="KW-1185">Reference proteome</keyword>
<evidence type="ECO:0000313" key="1">
    <source>
        <dbReference type="EMBL" id="PIA18367.1"/>
    </source>
</evidence>
<sequence length="140" mass="16359">MNTAGIYAAHTARSICTKARRVPWIHSLQYLDRARTYTDDRSSLKQPVVWNKSGKTDDLRHEEFCKSFIDILRNTKAKPARPEQNDTVALEDDKRLATEMLSLLRKQQIKVTPELLEKRKQLREQYPELFKDISDNELDG</sequence>
<dbReference type="OrthoDB" id="5542985at2759"/>
<organism evidence="1 2">
    <name type="scientific">Coemansia reversa (strain ATCC 12441 / NRRL 1564)</name>
    <dbReference type="NCBI Taxonomy" id="763665"/>
    <lineage>
        <taxon>Eukaryota</taxon>
        <taxon>Fungi</taxon>
        <taxon>Fungi incertae sedis</taxon>
        <taxon>Zoopagomycota</taxon>
        <taxon>Kickxellomycotina</taxon>
        <taxon>Kickxellomycetes</taxon>
        <taxon>Kickxellales</taxon>
        <taxon>Kickxellaceae</taxon>
        <taxon>Coemansia</taxon>
    </lineage>
</organism>
<proteinExistence type="predicted"/>
<name>A0A2G5BHZ9_COERN</name>